<keyword evidence="6 7" id="KW-0472">Membrane</keyword>
<organism evidence="8 9">
    <name type="scientific">Brevibacterium paucivorans</name>
    <dbReference type="NCBI Taxonomy" id="170994"/>
    <lineage>
        <taxon>Bacteria</taxon>
        <taxon>Bacillati</taxon>
        <taxon>Actinomycetota</taxon>
        <taxon>Actinomycetes</taxon>
        <taxon>Micrococcales</taxon>
        <taxon>Brevibacteriaceae</taxon>
        <taxon>Brevibacterium</taxon>
    </lineage>
</organism>
<gene>
    <name evidence="8" type="ORF">CJ199_15765</name>
</gene>
<dbReference type="Pfam" id="PF02322">
    <property type="entry name" value="Cyt_bd_oxida_II"/>
    <property type="match status" value="1"/>
</dbReference>
<dbReference type="RefSeq" id="WP_146004901.1">
    <property type="nucleotide sequence ID" value="NZ_PNHK01000697.1"/>
</dbReference>
<evidence type="ECO:0000256" key="7">
    <source>
        <dbReference type="SAM" id="Phobius"/>
    </source>
</evidence>
<reference evidence="8 9" key="1">
    <citation type="submission" date="2017-09" db="EMBL/GenBank/DDBJ databases">
        <title>Bacterial strain isolated from the female urinary microbiota.</title>
        <authorList>
            <person name="Thomas-White K."/>
            <person name="Kumar N."/>
            <person name="Forster S."/>
            <person name="Putonti C."/>
            <person name="Lawley T."/>
            <person name="Wolfe A.J."/>
        </authorList>
    </citation>
    <scope>NUCLEOTIDE SEQUENCE [LARGE SCALE GENOMIC DNA]</scope>
    <source>
        <strain evidence="8 9">UMB1301</strain>
    </source>
</reference>
<evidence type="ECO:0000256" key="4">
    <source>
        <dbReference type="ARBA" id="ARBA00022692"/>
    </source>
</evidence>
<feature type="non-terminal residue" evidence="8">
    <location>
        <position position="47"/>
    </location>
</feature>
<dbReference type="OrthoDB" id="9776710at2"/>
<evidence type="ECO:0000256" key="3">
    <source>
        <dbReference type="ARBA" id="ARBA00022475"/>
    </source>
</evidence>
<comment type="similarity">
    <text evidence="2">Belongs to the cytochrome ubiquinol oxidase subunit 2 family.</text>
</comment>
<evidence type="ECO:0000256" key="1">
    <source>
        <dbReference type="ARBA" id="ARBA00004651"/>
    </source>
</evidence>
<dbReference type="EMBL" id="PNHK01000697">
    <property type="protein sequence ID" value="PMC98915.1"/>
    <property type="molecule type" value="Genomic_DNA"/>
</dbReference>
<proteinExistence type="inferred from homology"/>
<dbReference type="AlphaFoldDB" id="A0A2N6VIA4"/>
<protein>
    <submittedName>
        <fullName evidence="8">Cytochrome d ubiquinol oxidase subunit II</fullName>
    </submittedName>
</protein>
<dbReference type="InterPro" id="IPR003317">
    <property type="entry name" value="Cyt-d_oxidase_su2"/>
</dbReference>
<dbReference type="GO" id="GO:0005886">
    <property type="term" value="C:plasma membrane"/>
    <property type="evidence" value="ECO:0007669"/>
    <property type="project" value="UniProtKB-SubCell"/>
</dbReference>
<keyword evidence="3" id="KW-1003">Cell membrane</keyword>
<accession>A0A2N6VIA4</accession>
<sequence length="47" mass="5366">MEALSTLWFILIAVLWTGYLILDGFDLGAAMMMKTFAKSEKEQRVLL</sequence>
<feature type="transmembrane region" description="Helical" evidence="7">
    <location>
        <begin position="6"/>
        <end position="25"/>
    </location>
</feature>
<comment type="subcellular location">
    <subcellularLocation>
        <location evidence="1">Cell membrane</location>
        <topology evidence="1">Multi-pass membrane protein</topology>
    </subcellularLocation>
</comment>
<comment type="caution">
    <text evidence="8">The sequence shown here is derived from an EMBL/GenBank/DDBJ whole genome shotgun (WGS) entry which is preliminary data.</text>
</comment>
<evidence type="ECO:0000256" key="6">
    <source>
        <dbReference type="ARBA" id="ARBA00023136"/>
    </source>
</evidence>
<name>A0A2N6VIA4_9MICO</name>
<evidence type="ECO:0000313" key="8">
    <source>
        <dbReference type="EMBL" id="PMC98915.1"/>
    </source>
</evidence>
<dbReference type="Proteomes" id="UP000235598">
    <property type="component" value="Unassembled WGS sequence"/>
</dbReference>
<keyword evidence="4 7" id="KW-0812">Transmembrane</keyword>
<evidence type="ECO:0000313" key="9">
    <source>
        <dbReference type="Proteomes" id="UP000235598"/>
    </source>
</evidence>
<evidence type="ECO:0000256" key="2">
    <source>
        <dbReference type="ARBA" id="ARBA00007543"/>
    </source>
</evidence>
<evidence type="ECO:0000256" key="5">
    <source>
        <dbReference type="ARBA" id="ARBA00022989"/>
    </source>
</evidence>
<keyword evidence="5 7" id="KW-1133">Transmembrane helix</keyword>